<accession>A0A8H3PEE6</accession>
<reference evidence="3" key="1">
    <citation type="submission" date="2021-03" db="EMBL/GenBank/DDBJ databases">
        <authorList>
            <person name="Tagirdzhanova G."/>
        </authorList>
    </citation>
    <scope>NUCLEOTIDE SEQUENCE</scope>
</reference>
<gene>
    <name evidence="3" type="primary">GAL80</name>
    <name evidence="3" type="ORF">IMSHALPRED_001018</name>
</gene>
<keyword evidence="4" id="KW-1185">Reference proteome</keyword>
<dbReference type="Pfam" id="PF22685">
    <property type="entry name" value="Gal80p_C-like"/>
    <property type="match status" value="1"/>
</dbReference>
<evidence type="ECO:0000313" key="4">
    <source>
        <dbReference type="Proteomes" id="UP000664534"/>
    </source>
</evidence>
<dbReference type="Gene3D" id="3.30.360.10">
    <property type="entry name" value="Dihydrodipicolinate Reductase, domain 2"/>
    <property type="match status" value="1"/>
</dbReference>
<dbReference type="InterPro" id="IPR000683">
    <property type="entry name" value="Gfo/Idh/MocA-like_OxRdtase_N"/>
</dbReference>
<dbReference type="Pfam" id="PF01408">
    <property type="entry name" value="GFO_IDH_MocA"/>
    <property type="match status" value="1"/>
</dbReference>
<evidence type="ECO:0000259" key="2">
    <source>
        <dbReference type="Pfam" id="PF22685"/>
    </source>
</evidence>
<feature type="domain" description="Gal80p-like C-terminal" evidence="2">
    <location>
        <begin position="139"/>
        <end position="283"/>
    </location>
</feature>
<organism evidence="3 4">
    <name type="scientific">Imshaugia aleurites</name>
    <dbReference type="NCBI Taxonomy" id="172621"/>
    <lineage>
        <taxon>Eukaryota</taxon>
        <taxon>Fungi</taxon>
        <taxon>Dikarya</taxon>
        <taxon>Ascomycota</taxon>
        <taxon>Pezizomycotina</taxon>
        <taxon>Lecanoromycetes</taxon>
        <taxon>OSLEUM clade</taxon>
        <taxon>Lecanoromycetidae</taxon>
        <taxon>Lecanorales</taxon>
        <taxon>Lecanorineae</taxon>
        <taxon>Parmeliaceae</taxon>
        <taxon>Imshaugia</taxon>
    </lineage>
</organism>
<dbReference type="InterPro" id="IPR051317">
    <property type="entry name" value="Gfo/Idh/MocA_oxidoreduct"/>
</dbReference>
<protein>
    <submittedName>
        <fullName evidence="3">Transcription regulator gal80</fullName>
    </submittedName>
</protein>
<dbReference type="SUPFAM" id="SSF55347">
    <property type="entry name" value="Glyceraldehyde-3-phosphate dehydrogenase-like, C-terminal domain"/>
    <property type="match status" value="1"/>
</dbReference>
<dbReference type="EMBL" id="CAJPDT010000110">
    <property type="protein sequence ID" value="CAF9938600.1"/>
    <property type="molecule type" value="Genomic_DNA"/>
</dbReference>
<dbReference type="Proteomes" id="UP000664534">
    <property type="component" value="Unassembled WGS sequence"/>
</dbReference>
<dbReference type="OrthoDB" id="64915at2759"/>
<evidence type="ECO:0000259" key="1">
    <source>
        <dbReference type="Pfam" id="PF01408"/>
    </source>
</evidence>
<dbReference type="PANTHER" id="PTHR43708:SF1">
    <property type="entry name" value="GALACTOSE_LACTOSE METABOLISM REGULATORY PROTEIN GAL80"/>
    <property type="match status" value="1"/>
</dbReference>
<name>A0A8H3PEE6_9LECA</name>
<dbReference type="SUPFAM" id="SSF51735">
    <property type="entry name" value="NAD(P)-binding Rossmann-fold domains"/>
    <property type="match status" value="1"/>
</dbReference>
<evidence type="ECO:0000313" key="3">
    <source>
        <dbReference type="EMBL" id="CAF9938600.1"/>
    </source>
</evidence>
<dbReference type="PANTHER" id="PTHR43708">
    <property type="entry name" value="CONSERVED EXPRESSED OXIDOREDUCTASE (EUROFUNG)"/>
    <property type="match status" value="1"/>
</dbReference>
<sequence>MAPIGVGIIGLSADQSAWATSAHFAPLQSAPLNEKFKLVAVGTSSPETARKAAEAHGLSVDKAYSSPEAIADDKDVDLVVVSVKTPLHKQLALPALHAKKSVFVEWPLGNGLEEAEELAALAKKQGVKTAVGLQARLVPSVQKAKSIIDSGALGRITGTTLIGSSSLFINMSVKNSYTNDPKNGANFLTIPTLHALDPLCYLLGEFKSLNATATTNFPEVRFTQADGSRTEPVKSNIADTVSIQGVLESGASVNFVSSSTTEATPGRFEWIISGEEGSLKFEGPSQFIAMTTPTLYHSALSKEEGKGEENKGPYETKEAGKWEEIKFGKGPFGGIGEVYAAFAEGNKDLVDFDEAVKRHKMVEAIFRSSKNGTRESY</sequence>
<dbReference type="Gene3D" id="3.40.50.720">
    <property type="entry name" value="NAD(P)-binding Rossmann-like Domain"/>
    <property type="match status" value="1"/>
</dbReference>
<dbReference type="InterPro" id="IPR036291">
    <property type="entry name" value="NAD(P)-bd_dom_sf"/>
</dbReference>
<comment type="caution">
    <text evidence="3">The sequence shown here is derived from an EMBL/GenBank/DDBJ whole genome shotgun (WGS) entry which is preliminary data.</text>
</comment>
<dbReference type="InterPro" id="IPR055080">
    <property type="entry name" value="Gal80p-like_C"/>
</dbReference>
<dbReference type="GO" id="GO:0000166">
    <property type="term" value="F:nucleotide binding"/>
    <property type="evidence" value="ECO:0007669"/>
    <property type="project" value="InterPro"/>
</dbReference>
<proteinExistence type="predicted"/>
<dbReference type="AlphaFoldDB" id="A0A8H3PEE6"/>
<feature type="domain" description="Gfo/Idh/MocA-like oxidoreductase N-terminal" evidence="1">
    <location>
        <begin position="5"/>
        <end position="132"/>
    </location>
</feature>